<dbReference type="InterPro" id="IPR029787">
    <property type="entry name" value="Nucleotide_cyclase"/>
</dbReference>
<evidence type="ECO:0000313" key="6">
    <source>
        <dbReference type="Proteomes" id="UP000322619"/>
    </source>
</evidence>
<dbReference type="FunFam" id="3.30.70.270:FF:000001">
    <property type="entry name" value="Diguanylate cyclase domain protein"/>
    <property type="match status" value="1"/>
</dbReference>
<dbReference type="CDD" id="cd01949">
    <property type="entry name" value="GGDEF"/>
    <property type="match status" value="1"/>
</dbReference>
<dbReference type="PROSITE" id="PS50113">
    <property type="entry name" value="PAC"/>
    <property type="match status" value="2"/>
</dbReference>
<evidence type="ECO:0000259" key="2">
    <source>
        <dbReference type="PROSITE" id="PS50112"/>
    </source>
</evidence>
<accession>A0A5D0WVV5</accession>
<feature type="transmembrane region" description="Helical" evidence="1">
    <location>
        <begin position="15"/>
        <end position="32"/>
    </location>
</feature>
<evidence type="ECO:0000259" key="4">
    <source>
        <dbReference type="PROSITE" id="PS50887"/>
    </source>
</evidence>
<feature type="domain" description="PAC" evidence="3">
    <location>
        <begin position="291"/>
        <end position="343"/>
    </location>
</feature>
<name>A0A5D0WVV5_9FIRM</name>
<dbReference type="InterPro" id="IPR001610">
    <property type="entry name" value="PAC"/>
</dbReference>
<keyword evidence="1" id="KW-1133">Transmembrane helix</keyword>
<proteinExistence type="predicted"/>
<dbReference type="Proteomes" id="UP000322619">
    <property type="component" value="Unassembled WGS sequence"/>
</dbReference>
<dbReference type="SUPFAM" id="SSF55073">
    <property type="entry name" value="Nucleotide cyclase"/>
    <property type="match status" value="1"/>
</dbReference>
<dbReference type="PANTHER" id="PTHR46663">
    <property type="entry name" value="DIGUANYLATE CYCLASE DGCT-RELATED"/>
    <property type="match status" value="1"/>
</dbReference>
<evidence type="ECO:0000256" key="1">
    <source>
        <dbReference type="SAM" id="Phobius"/>
    </source>
</evidence>
<evidence type="ECO:0000313" key="5">
    <source>
        <dbReference type="EMBL" id="TYC88267.1"/>
    </source>
</evidence>
<feature type="domain" description="PAS" evidence="2">
    <location>
        <begin position="217"/>
        <end position="289"/>
    </location>
</feature>
<feature type="domain" description="PAC" evidence="3">
    <location>
        <begin position="168"/>
        <end position="220"/>
    </location>
</feature>
<dbReference type="SMART" id="SM00267">
    <property type="entry name" value="GGDEF"/>
    <property type="match status" value="1"/>
</dbReference>
<dbReference type="SMART" id="SM00091">
    <property type="entry name" value="PAS"/>
    <property type="match status" value="2"/>
</dbReference>
<keyword evidence="1" id="KW-0812">Transmembrane</keyword>
<dbReference type="Pfam" id="PF13426">
    <property type="entry name" value="PAS_9"/>
    <property type="match status" value="2"/>
</dbReference>
<sequence length="520" mass="58711">MKNDTAPNTKLSTNVIRITVIALAINALDYFLIRNLFSDVANPAIFYGLGFMVLFMPVLAVYLHRQQKSANPEDNDQPDSCEIDKTALTREIDESEARYRVLVENSPAGIITCDLDGNITTVNPATLKLLGSPSAQATKQINVFTFGPLVECGFAGSLKKSLETGEIVTCETFYTTKWGKKVYMWMHCAPLHSFSGAIVGVQGILEDFTANKKAQDQLKTYYHVIEHSPVAVLISDNKGQIEYINPKYVELTGYTPDDVIGNNVSMLYARDQASAEYYQELLHEVQTSNVWRREAFNVRKNGEGYWENISVSPVLDENGQIYHFVVLKEDITKRREESEKAKYLAYHDSLTGLSNRSLFYDRLMIAVANATRYQSQMAVMFLDLDGFKEINDTYGHDTGDDVLKAVAEQLKTVMRKGDTVARMGGDEFTLIVPEFEDIRDVELVAEKILKSLRQPLTEKALLITPSIGIAFYPQHGINHEALLSHADKAMYQAKKQDKNNYQIYEPDQETTNPDRHQYNT</sequence>
<dbReference type="InterPro" id="IPR043128">
    <property type="entry name" value="Rev_trsase/Diguanyl_cyclase"/>
</dbReference>
<reference evidence="5 6" key="1">
    <citation type="submission" date="2019-08" db="EMBL/GenBank/DDBJ databases">
        <title>Isolation and enrichment of carboxydotrophic bacteria from anaerobic sludge for the production of bio-based chemicals from syngas.</title>
        <authorList>
            <person name="Antares A.L."/>
            <person name="Moreira J."/>
            <person name="Diender M."/>
            <person name="Parshina S.N."/>
            <person name="Stams A.J.M."/>
            <person name="Alves M."/>
            <person name="Alves J.I."/>
            <person name="Sousa D.Z."/>
        </authorList>
    </citation>
    <scope>NUCLEOTIDE SEQUENCE [LARGE SCALE GENOMIC DNA]</scope>
    <source>
        <strain evidence="5 6">JM</strain>
    </source>
</reference>
<dbReference type="InterPro" id="IPR035965">
    <property type="entry name" value="PAS-like_dom_sf"/>
</dbReference>
<dbReference type="SUPFAM" id="SSF55785">
    <property type="entry name" value="PYP-like sensor domain (PAS domain)"/>
    <property type="match status" value="2"/>
</dbReference>
<dbReference type="PROSITE" id="PS50112">
    <property type="entry name" value="PAS"/>
    <property type="match status" value="2"/>
</dbReference>
<comment type="caution">
    <text evidence="5">The sequence shown here is derived from an EMBL/GenBank/DDBJ whole genome shotgun (WGS) entry which is preliminary data.</text>
</comment>
<dbReference type="PROSITE" id="PS50887">
    <property type="entry name" value="GGDEF"/>
    <property type="match status" value="1"/>
</dbReference>
<dbReference type="Gene3D" id="3.30.450.20">
    <property type="entry name" value="PAS domain"/>
    <property type="match status" value="2"/>
</dbReference>
<protein>
    <submittedName>
        <fullName evidence="5">Sensor domain-containing diguanylate cyclase</fullName>
    </submittedName>
</protein>
<evidence type="ECO:0000259" key="3">
    <source>
        <dbReference type="PROSITE" id="PS50113"/>
    </source>
</evidence>
<feature type="domain" description="PAS" evidence="2">
    <location>
        <begin position="95"/>
        <end position="131"/>
    </location>
</feature>
<organism evidence="5 6">
    <name type="scientific">Acetobacterium wieringae</name>
    <dbReference type="NCBI Taxonomy" id="52694"/>
    <lineage>
        <taxon>Bacteria</taxon>
        <taxon>Bacillati</taxon>
        <taxon>Bacillota</taxon>
        <taxon>Clostridia</taxon>
        <taxon>Eubacteriales</taxon>
        <taxon>Eubacteriaceae</taxon>
        <taxon>Acetobacterium</taxon>
    </lineage>
</organism>
<dbReference type="SMART" id="SM00086">
    <property type="entry name" value="PAC"/>
    <property type="match status" value="2"/>
</dbReference>
<dbReference type="InterPro" id="IPR000160">
    <property type="entry name" value="GGDEF_dom"/>
</dbReference>
<dbReference type="Gene3D" id="3.30.70.270">
    <property type="match status" value="1"/>
</dbReference>
<dbReference type="InterPro" id="IPR000014">
    <property type="entry name" value="PAS"/>
</dbReference>
<feature type="domain" description="GGDEF" evidence="4">
    <location>
        <begin position="375"/>
        <end position="506"/>
    </location>
</feature>
<feature type="transmembrane region" description="Helical" evidence="1">
    <location>
        <begin position="44"/>
        <end position="63"/>
    </location>
</feature>
<dbReference type="EMBL" id="VSLA01000002">
    <property type="protein sequence ID" value="TYC88267.1"/>
    <property type="molecule type" value="Genomic_DNA"/>
</dbReference>
<dbReference type="RefSeq" id="WP_148636393.1">
    <property type="nucleotide sequence ID" value="NZ_VSLA01000002.1"/>
</dbReference>
<dbReference type="InterPro" id="IPR000700">
    <property type="entry name" value="PAS-assoc_C"/>
</dbReference>
<gene>
    <name evidence="5" type="ORF">FXB42_01235</name>
</gene>
<keyword evidence="1" id="KW-0472">Membrane</keyword>
<dbReference type="NCBIfam" id="TIGR00229">
    <property type="entry name" value="sensory_box"/>
    <property type="match status" value="2"/>
</dbReference>
<dbReference type="AlphaFoldDB" id="A0A5D0WVV5"/>
<dbReference type="Pfam" id="PF00990">
    <property type="entry name" value="GGDEF"/>
    <property type="match status" value="1"/>
</dbReference>
<dbReference type="InterPro" id="IPR052163">
    <property type="entry name" value="DGC-Regulatory_Protein"/>
</dbReference>
<dbReference type="PANTHER" id="PTHR46663:SF3">
    <property type="entry name" value="SLL0267 PROTEIN"/>
    <property type="match status" value="1"/>
</dbReference>
<dbReference type="CDD" id="cd00130">
    <property type="entry name" value="PAS"/>
    <property type="match status" value="2"/>
</dbReference>
<dbReference type="NCBIfam" id="TIGR00254">
    <property type="entry name" value="GGDEF"/>
    <property type="match status" value="1"/>
</dbReference>